<dbReference type="Gene3D" id="3.90.45.10">
    <property type="entry name" value="Peptide deformylase"/>
    <property type="match status" value="1"/>
</dbReference>
<dbReference type="PATRIC" id="fig|28092.6.peg.4377"/>
<dbReference type="EMBL" id="LAQU01000023">
    <property type="protein sequence ID" value="KKB62176.1"/>
    <property type="molecule type" value="Genomic_DNA"/>
</dbReference>
<organism evidence="3 4">
    <name type="scientific">Robbsia andropogonis</name>
    <dbReference type="NCBI Taxonomy" id="28092"/>
    <lineage>
        <taxon>Bacteria</taxon>
        <taxon>Pseudomonadati</taxon>
        <taxon>Pseudomonadota</taxon>
        <taxon>Betaproteobacteria</taxon>
        <taxon>Burkholderiales</taxon>
        <taxon>Burkholderiaceae</taxon>
        <taxon>Robbsia</taxon>
    </lineage>
</organism>
<dbReference type="SUPFAM" id="SSF56420">
    <property type="entry name" value="Peptide deformylase"/>
    <property type="match status" value="1"/>
</dbReference>
<dbReference type="PRINTS" id="PR01576">
    <property type="entry name" value="PDEFORMYLASE"/>
</dbReference>
<proteinExistence type="inferred from homology"/>
<dbReference type="Pfam" id="PF01327">
    <property type="entry name" value="Pep_deformylase"/>
    <property type="match status" value="1"/>
</dbReference>
<dbReference type="OrthoDB" id="9804313at2"/>
<evidence type="ECO:0000256" key="2">
    <source>
        <dbReference type="HAMAP-Rule" id="MF_00163"/>
    </source>
</evidence>
<protein>
    <recommendedName>
        <fullName evidence="2">Peptide deformylase-like</fullName>
    </recommendedName>
    <alternativeName>
        <fullName evidence="2">Polypeptide deformylase-like</fullName>
    </alternativeName>
</protein>
<comment type="caution">
    <text evidence="3">The sequence shown here is derived from an EMBL/GenBank/DDBJ whole genome shotgun (WGS) entry which is preliminary data.</text>
</comment>
<sequence length="170" mass="18943">MPARPIVRYPHPALHAAAQPVTVFDEALRTLAHDLHATMLTVDGVGITGPHIGMAQRVVVLALPDDPSPRCYVNPEIVWRADEMIVHDEGSVSMPGVVEKVSRNAKIRLRYQDLDGAEQVEEADGFRAVCHQHEIDQLDGVFWIERLSQLKRDRAIARYNKLLRTGATPA</sequence>
<dbReference type="PIRSF" id="PIRSF004749">
    <property type="entry name" value="Pep_def"/>
    <property type="match status" value="1"/>
</dbReference>
<dbReference type="NCBIfam" id="NF009484">
    <property type="entry name" value="PRK12846.1-5"/>
    <property type="match status" value="1"/>
</dbReference>
<gene>
    <name evidence="3" type="ORF">WM40_18665</name>
</gene>
<dbReference type="Proteomes" id="UP000033618">
    <property type="component" value="Unassembled WGS sequence"/>
</dbReference>
<dbReference type="RefSeq" id="WP_024903699.1">
    <property type="nucleotide sequence ID" value="NZ_CADFGU010000015.1"/>
</dbReference>
<accession>A0A0F5JWE2</accession>
<name>A0A0F5JWE2_9BURK</name>
<dbReference type="NCBIfam" id="TIGR00079">
    <property type="entry name" value="pept_deformyl"/>
    <property type="match status" value="1"/>
</dbReference>
<dbReference type="GO" id="GO:0042586">
    <property type="term" value="F:peptide deformylase activity"/>
    <property type="evidence" value="ECO:0007669"/>
    <property type="project" value="InterPro"/>
</dbReference>
<comment type="caution">
    <text evidence="2">Lacks conserved residue(s) required for the propagation of feature annotation.</text>
</comment>
<dbReference type="STRING" id="28092.WM40_18665"/>
<dbReference type="HAMAP" id="MF_00163">
    <property type="entry name" value="Pep_deformylase"/>
    <property type="match status" value="1"/>
</dbReference>
<dbReference type="PANTHER" id="PTHR10458:SF22">
    <property type="entry name" value="PEPTIDE DEFORMYLASE"/>
    <property type="match status" value="1"/>
</dbReference>
<feature type="active site" evidence="2">
    <location>
        <position position="134"/>
    </location>
</feature>
<comment type="similarity">
    <text evidence="1 2">Belongs to the polypeptide deformylase family.</text>
</comment>
<evidence type="ECO:0000313" key="4">
    <source>
        <dbReference type="Proteomes" id="UP000033618"/>
    </source>
</evidence>
<dbReference type="InterPro" id="IPR036821">
    <property type="entry name" value="Peptide_deformylase_sf"/>
</dbReference>
<dbReference type="AlphaFoldDB" id="A0A0F5JWE2"/>
<evidence type="ECO:0000256" key="1">
    <source>
        <dbReference type="ARBA" id="ARBA00010759"/>
    </source>
</evidence>
<keyword evidence="4" id="KW-1185">Reference proteome</keyword>
<dbReference type="PANTHER" id="PTHR10458">
    <property type="entry name" value="PEPTIDE DEFORMYLASE"/>
    <property type="match status" value="1"/>
</dbReference>
<reference evidence="3 4" key="1">
    <citation type="submission" date="2015-03" db="EMBL/GenBank/DDBJ databases">
        <title>Draft Genome Sequence of Burkholderia andropogonis type strain ICMP2807, isolated from Sorghum bicolor.</title>
        <authorList>
            <person name="Lopes-Santos L."/>
            <person name="Castro D.B."/>
            <person name="Ottoboni L.M."/>
            <person name="Park D."/>
            <person name="Weirc B.S."/>
            <person name="Destefano S.A."/>
        </authorList>
    </citation>
    <scope>NUCLEOTIDE SEQUENCE [LARGE SCALE GENOMIC DNA]</scope>
    <source>
        <strain evidence="3 4">ICMP2807</strain>
    </source>
</reference>
<evidence type="ECO:0000313" key="3">
    <source>
        <dbReference type="EMBL" id="KKB62176.1"/>
    </source>
</evidence>
<dbReference type="InterPro" id="IPR023635">
    <property type="entry name" value="Peptide_deformylase"/>
</dbReference>